<dbReference type="AlphaFoldDB" id="A0A143P8R0"/>
<dbReference type="Proteomes" id="UP000293854">
    <property type="component" value="Unassembled WGS sequence"/>
</dbReference>
<dbReference type="Gene3D" id="1.10.150.130">
    <property type="match status" value="1"/>
</dbReference>
<dbReference type="Pfam" id="PF02899">
    <property type="entry name" value="Phage_int_SAM_1"/>
    <property type="match status" value="1"/>
</dbReference>
<evidence type="ECO:0000259" key="13">
    <source>
        <dbReference type="PROSITE" id="PS51900"/>
    </source>
</evidence>
<dbReference type="HAMAP" id="MF_01808">
    <property type="entry name" value="Recomb_XerC_XerD"/>
    <property type="match status" value="1"/>
</dbReference>
<dbReference type="EMBL" id="CP068073">
    <property type="protein sequence ID" value="QQS84004.1"/>
    <property type="molecule type" value="Genomic_DNA"/>
</dbReference>
<evidence type="ECO:0000256" key="6">
    <source>
        <dbReference type="ARBA" id="ARBA00022829"/>
    </source>
</evidence>
<evidence type="ECO:0000313" key="14">
    <source>
        <dbReference type="EMBL" id="QQS84004.1"/>
    </source>
</evidence>
<dbReference type="PROSITE" id="PS51900">
    <property type="entry name" value="CB"/>
    <property type="match status" value="1"/>
</dbReference>
<accession>A0A143P8R0</accession>
<evidence type="ECO:0000313" key="15">
    <source>
        <dbReference type="EMBL" id="RZI04717.1"/>
    </source>
</evidence>
<dbReference type="GeneID" id="93726590"/>
<dbReference type="Gene3D" id="1.10.443.10">
    <property type="entry name" value="Intergrase catalytic core"/>
    <property type="match status" value="1"/>
</dbReference>
<dbReference type="GO" id="GO:0005737">
    <property type="term" value="C:cytoplasm"/>
    <property type="evidence" value="ECO:0007669"/>
    <property type="project" value="UniProtKB-SubCell"/>
</dbReference>
<evidence type="ECO:0000256" key="5">
    <source>
        <dbReference type="ARBA" id="ARBA00022618"/>
    </source>
</evidence>
<keyword evidence="9 11" id="KW-0233">DNA recombination</keyword>
<dbReference type="GO" id="GO:0006313">
    <property type="term" value="P:DNA transposition"/>
    <property type="evidence" value="ECO:0007669"/>
    <property type="project" value="UniProtKB-UniRule"/>
</dbReference>
<evidence type="ECO:0000256" key="8">
    <source>
        <dbReference type="ARBA" id="ARBA00023125"/>
    </source>
</evidence>
<dbReference type="CDD" id="cd00798">
    <property type="entry name" value="INT_XerDC_C"/>
    <property type="match status" value="1"/>
</dbReference>
<reference evidence="15 16" key="1">
    <citation type="submission" date="2018-11" db="EMBL/GenBank/DDBJ databases">
        <title>Genomic profiling of Staphylococcus species from a Poultry farm system in KwaZulu-Natal, South Africa.</title>
        <authorList>
            <person name="Amoako D.G."/>
            <person name="Somboro A.M."/>
            <person name="Abia A.L.K."/>
            <person name="Bester L.A."/>
            <person name="Essack S.Y."/>
        </authorList>
    </citation>
    <scope>NUCLEOTIDE SEQUENCE [LARGE SCALE GENOMIC DNA]</scope>
    <source>
        <strain evidence="15 16">SA11</strain>
    </source>
</reference>
<keyword evidence="5 11" id="KW-0132">Cell division</keyword>
<organism evidence="15 16">
    <name type="scientific">Staphylococcus condimenti</name>
    <dbReference type="NCBI Taxonomy" id="70255"/>
    <lineage>
        <taxon>Bacteria</taxon>
        <taxon>Bacillati</taxon>
        <taxon>Bacillota</taxon>
        <taxon>Bacilli</taxon>
        <taxon>Bacillales</taxon>
        <taxon>Staphylococcaceae</taxon>
        <taxon>Staphylococcus</taxon>
    </lineage>
</organism>
<feature type="active site" evidence="11">
    <location>
        <position position="248"/>
    </location>
</feature>
<dbReference type="GO" id="GO:0051301">
    <property type="term" value="P:cell division"/>
    <property type="evidence" value="ECO:0007669"/>
    <property type="project" value="UniProtKB-KW"/>
</dbReference>
<dbReference type="NCBIfam" id="TIGR02225">
    <property type="entry name" value="recomb_XerD"/>
    <property type="match status" value="1"/>
</dbReference>
<dbReference type="NCBIfam" id="NF001399">
    <property type="entry name" value="PRK00283.1"/>
    <property type="match status" value="1"/>
</dbReference>
<dbReference type="KEGG" id="scv:A4G25_01850"/>
<dbReference type="RefSeq" id="WP_047131033.1">
    <property type="nucleotide sequence ID" value="NZ_CP015114.1"/>
</dbReference>
<feature type="active site" description="O-(3'-phospho-DNA)-tyrosine intermediate" evidence="11">
    <location>
        <position position="280"/>
    </location>
</feature>
<dbReference type="PROSITE" id="PS51898">
    <property type="entry name" value="TYR_RECOMBINASE"/>
    <property type="match status" value="1"/>
</dbReference>
<dbReference type="HAMAP" id="MF_01807">
    <property type="entry name" value="Recomb_XerD"/>
    <property type="match status" value="1"/>
</dbReference>
<evidence type="ECO:0000313" key="17">
    <source>
        <dbReference type="Proteomes" id="UP000595942"/>
    </source>
</evidence>
<evidence type="ECO:0000256" key="7">
    <source>
        <dbReference type="ARBA" id="ARBA00022908"/>
    </source>
</evidence>
<name>A0A143P8R0_9STAP</name>
<dbReference type="InterPro" id="IPR010998">
    <property type="entry name" value="Integrase_recombinase_N"/>
</dbReference>
<keyword evidence="8 11" id="KW-0238">DNA-binding</keyword>
<dbReference type="GO" id="GO:0009037">
    <property type="term" value="F:tyrosine-based site-specific recombinase activity"/>
    <property type="evidence" value="ECO:0007669"/>
    <property type="project" value="UniProtKB-UniRule"/>
</dbReference>
<evidence type="ECO:0000256" key="1">
    <source>
        <dbReference type="ARBA" id="ARBA00004496"/>
    </source>
</evidence>
<dbReference type="InterPro" id="IPR013762">
    <property type="entry name" value="Integrase-like_cat_sf"/>
</dbReference>
<reference evidence="14 17" key="2">
    <citation type="submission" date="2021-01" db="EMBL/GenBank/DDBJ databases">
        <title>FDA dAtabase for Regulatory Grade micrObial Sequences (FDA-ARGOS): Supporting development and validation of Infectious Disease Dx tests.</title>
        <authorList>
            <person name="Sproer C."/>
            <person name="Gronow S."/>
            <person name="Severitt S."/>
            <person name="Schroder I."/>
            <person name="Tallon L."/>
            <person name="Sadzewicz L."/>
            <person name="Zhao X."/>
            <person name="Boylan J."/>
            <person name="Ott S."/>
            <person name="Bowen H."/>
            <person name="Vavikolanu K."/>
            <person name="Mehta A."/>
            <person name="Aluvathingal J."/>
            <person name="Nadendla S."/>
            <person name="Lowell S."/>
            <person name="Myers T."/>
            <person name="Yan Y."/>
            <person name="Sichtig H."/>
        </authorList>
    </citation>
    <scope>NUCLEOTIDE SEQUENCE [LARGE SCALE GENOMIC DNA]</scope>
    <source>
        <strain evidence="14 17">FDAARGOS_1148</strain>
    </source>
</reference>
<gene>
    <name evidence="11 15" type="primary">xerD</name>
    <name evidence="15" type="ORF">EIG99_00600</name>
    <name evidence="14" type="ORF">I6J05_03865</name>
</gene>
<dbReference type="InterPro" id="IPR023009">
    <property type="entry name" value="Tyrosine_recombinase_XerC/XerD"/>
</dbReference>
<dbReference type="InterPro" id="IPR002104">
    <property type="entry name" value="Integrase_catalytic"/>
</dbReference>
<dbReference type="Proteomes" id="UP000595942">
    <property type="component" value="Chromosome"/>
</dbReference>
<feature type="active site" evidence="11">
    <location>
        <position position="271"/>
    </location>
</feature>
<keyword evidence="6 11" id="KW-0159">Chromosome partition</keyword>
<feature type="domain" description="Core-binding (CB)" evidence="13">
    <location>
        <begin position="3"/>
        <end position="89"/>
    </location>
</feature>
<dbReference type="GO" id="GO:0003677">
    <property type="term" value="F:DNA binding"/>
    <property type="evidence" value="ECO:0007669"/>
    <property type="project" value="UniProtKB-UniRule"/>
</dbReference>
<evidence type="ECO:0000259" key="12">
    <source>
        <dbReference type="PROSITE" id="PS51898"/>
    </source>
</evidence>
<comment type="function">
    <text evidence="11">Site-specific tyrosine recombinase, which acts by catalyzing the cutting and rejoining of the recombining DNA molecules. The XerC-XerD complex is essential to convert dimers of the bacterial chromosome into monomers to permit their segregation at cell division. It also contributes to the segregational stability of plasmids.</text>
</comment>
<proteinExistence type="inferred from homology"/>
<feature type="active site" evidence="11">
    <location>
        <position position="245"/>
    </location>
</feature>
<comment type="similarity">
    <text evidence="2 11">Belongs to the 'phage' integrase family. XerD subfamily.</text>
</comment>
<dbReference type="PANTHER" id="PTHR30349">
    <property type="entry name" value="PHAGE INTEGRASE-RELATED"/>
    <property type="match status" value="1"/>
</dbReference>
<evidence type="ECO:0000256" key="11">
    <source>
        <dbReference type="HAMAP-Rule" id="MF_01807"/>
    </source>
</evidence>
<dbReference type="PANTHER" id="PTHR30349:SF81">
    <property type="entry name" value="TYROSINE RECOMBINASE XERC"/>
    <property type="match status" value="1"/>
</dbReference>
<keyword evidence="4 11" id="KW-0963">Cytoplasm</keyword>
<dbReference type="Pfam" id="PF00589">
    <property type="entry name" value="Phage_integrase"/>
    <property type="match status" value="1"/>
</dbReference>
<dbReference type="InterPro" id="IPR004107">
    <property type="entry name" value="Integrase_SAM-like_N"/>
</dbReference>
<dbReference type="EMBL" id="RQTE01000013">
    <property type="protein sequence ID" value="RZI04717.1"/>
    <property type="molecule type" value="Genomic_DNA"/>
</dbReference>
<evidence type="ECO:0000256" key="2">
    <source>
        <dbReference type="ARBA" id="ARBA00010450"/>
    </source>
</evidence>
<dbReference type="InterPro" id="IPR050090">
    <property type="entry name" value="Tyrosine_recombinase_XerCD"/>
</dbReference>
<keyword evidence="7 11" id="KW-0229">DNA integration</keyword>
<comment type="subunit">
    <text evidence="11">Forms a cyclic heterotetrameric complex composed of two molecules of XerC and two molecules of XerD.</text>
</comment>
<dbReference type="InterPro" id="IPR044068">
    <property type="entry name" value="CB"/>
</dbReference>
<dbReference type="InterPro" id="IPR011010">
    <property type="entry name" value="DNA_brk_join_enz"/>
</dbReference>
<evidence type="ECO:0000256" key="9">
    <source>
        <dbReference type="ARBA" id="ARBA00023172"/>
    </source>
</evidence>
<comment type="subcellular location">
    <subcellularLocation>
        <location evidence="1 11">Cytoplasm</location>
    </subcellularLocation>
</comment>
<dbReference type="SUPFAM" id="SSF56349">
    <property type="entry name" value="DNA breaking-rejoining enzymes"/>
    <property type="match status" value="1"/>
</dbReference>
<evidence type="ECO:0000256" key="4">
    <source>
        <dbReference type="ARBA" id="ARBA00022490"/>
    </source>
</evidence>
<feature type="active site" evidence="11">
    <location>
        <position position="150"/>
    </location>
</feature>
<feature type="active site" evidence="11">
    <location>
        <position position="174"/>
    </location>
</feature>
<dbReference type="NCBIfam" id="NF040815">
    <property type="entry name" value="recomb_XerA_Arch"/>
    <property type="match status" value="1"/>
</dbReference>
<evidence type="ECO:0000313" key="16">
    <source>
        <dbReference type="Proteomes" id="UP000293854"/>
    </source>
</evidence>
<dbReference type="InterPro" id="IPR011932">
    <property type="entry name" value="Recomb_XerD"/>
</dbReference>
<feature type="domain" description="Tyr recombinase" evidence="12">
    <location>
        <begin position="110"/>
        <end position="293"/>
    </location>
</feature>
<keyword evidence="17" id="KW-1185">Reference proteome</keyword>
<evidence type="ECO:0000256" key="10">
    <source>
        <dbReference type="ARBA" id="ARBA00023306"/>
    </source>
</evidence>
<keyword evidence="10 11" id="KW-0131">Cell cycle</keyword>
<dbReference type="OrthoDB" id="9801717at2"/>
<evidence type="ECO:0000256" key="3">
    <source>
        <dbReference type="ARBA" id="ARBA00015810"/>
    </source>
</evidence>
<sequence>METSYDVVIEEYLKFIQIEKGLSANTIGAYRRDLNKYKEYLVLKKINNIDFIDREIIQQCLGYLHDDGHSAKSIARFISTVRSFHQFALRERYAAKDPTVLIETPKYERRLPDVLDVEDVLALLETPDLSKNNGYRDRTILELLYATGMRVTELIHVRVEDVNLIMGFVRVFGKGSKERIIPLGETVIDYLKKYIETVRPQLLKQTVTDVLFLNLHGKPLSRQGIWKLIKQYGVKANINKKLTPHSLRHSFATHLLENGADLRAVQEMLGHSDISTTQLYTHVSKSQIRKMYNEFHPRA</sequence>
<dbReference type="GO" id="GO:0007059">
    <property type="term" value="P:chromosome segregation"/>
    <property type="evidence" value="ECO:0007669"/>
    <property type="project" value="UniProtKB-UniRule"/>
</dbReference>
<protein>
    <recommendedName>
        <fullName evidence="3 11">Tyrosine recombinase XerD</fullName>
    </recommendedName>
</protein>